<dbReference type="Proteomes" id="UP000003163">
    <property type="component" value="Unassembled WGS sequence"/>
</dbReference>
<dbReference type="EMBL" id="AFBI03000058">
    <property type="protein sequence ID" value="EJW02741.1"/>
    <property type="molecule type" value="Genomic_DNA"/>
</dbReference>
<comment type="caution">
    <text evidence="1">The sequence shown here is derived from an EMBL/GenBank/DDBJ whole genome shotgun (WGS) entry which is preliminary data.</text>
</comment>
<dbReference type="AlphaFoldDB" id="J9D4L0"/>
<dbReference type="VEuPathDB" id="MicrosporidiaDB:EDEG_02862"/>
<sequence length="125" mass="14604">MTNPINILTRFLRYIRDESLNLLLMLSGFFPERVLEKSDNKSIRTHNSNENKSGHSFKSNVAKTFYEKDATINATVTPTNFEEQDLFSTETLSLQYIKENLNNDIDEMLLRHNINNLFDKLSDEK</sequence>
<dbReference type="InParanoid" id="J9D4L0"/>
<name>J9D4L0_EDHAE</name>
<evidence type="ECO:0000313" key="1">
    <source>
        <dbReference type="EMBL" id="EJW02741.1"/>
    </source>
</evidence>
<protein>
    <submittedName>
        <fullName evidence="1">Uncharacterized protein</fullName>
    </submittedName>
</protein>
<reference evidence="1 2" key="1">
    <citation type="submission" date="2011-08" db="EMBL/GenBank/DDBJ databases">
        <authorList>
            <person name="Liu Z.J."/>
            <person name="Shi F.L."/>
            <person name="Lu J.Q."/>
            <person name="Li M."/>
            <person name="Wang Z.L."/>
        </authorList>
    </citation>
    <scope>NUCLEOTIDE SEQUENCE [LARGE SCALE GENOMIC DNA]</scope>
    <source>
        <strain evidence="1 2">USNM 41457</strain>
    </source>
</reference>
<reference evidence="2" key="2">
    <citation type="submission" date="2015-07" db="EMBL/GenBank/DDBJ databases">
        <title>Contrasting host-pathogen interactions and genome evolution in two generalist and specialist microsporidian pathogens of mosquitoes.</title>
        <authorList>
            <consortium name="The Broad Institute Genomics Platform"/>
            <consortium name="The Broad Institute Genome Sequencing Center for Infectious Disease"/>
            <person name="Cuomo C.A."/>
            <person name="Sanscrainte N.D."/>
            <person name="Goldberg J.M."/>
            <person name="Heiman D."/>
            <person name="Young S."/>
            <person name="Zeng Q."/>
            <person name="Becnel J.J."/>
            <person name="Birren B.W."/>
        </authorList>
    </citation>
    <scope>NUCLEOTIDE SEQUENCE [LARGE SCALE GENOMIC DNA]</scope>
    <source>
        <strain evidence="2">USNM 41457</strain>
    </source>
</reference>
<keyword evidence="2" id="KW-1185">Reference proteome</keyword>
<organism evidence="1 2">
    <name type="scientific">Edhazardia aedis (strain USNM 41457)</name>
    <name type="common">Microsporidian parasite</name>
    <dbReference type="NCBI Taxonomy" id="1003232"/>
    <lineage>
        <taxon>Eukaryota</taxon>
        <taxon>Fungi</taxon>
        <taxon>Fungi incertae sedis</taxon>
        <taxon>Microsporidia</taxon>
        <taxon>Edhazardia</taxon>
    </lineage>
</organism>
<gene>
    <name evidence="1" type="ORF">EDEG_02862</name>
</gene>
<dbReference type="HOGENOM" id="CLU_1992597_0_0_1"/>
<accession>J9D4L0</accession>
<evidence type="ECO:0000313" key="2">
    <source>
        <dbReference type="Proteomes" id="UP000003163"/>
    </source>
</evidence>
<proteinExistence type="predicted"/>